<feature type="region of interest" description="Disordered" evidence="2">
    <location>
        <begin position="1"/>
        <end position="37"/>
    </location>
</feature>
<dbReference type="PANTHER" id="PTHR10127">
    <property type="entry name" value="DISCOIDIN, CUB, EGF, LAMININ , AND ZINC METALLOPROTEASE DOMAIN CONTAINING"/>
    <property type="match status" value="1"/>
</dbReference>
<name>A0ABD0RZV3_CIRMR</name>
<evidence type="ECO:0000256" key="1">
    <source>
        <dbReference type="PROSITE-ProRule" id="PRU01211"/>
    </source>
</evidence>
<dbReference type="EMBL" id="JAMKFB020000001">
    <property type="protein sequence ID" value="KAL0203938.1"/>
    <property type="molecule type" value="Genomic_DNA"/>
</dbReference>
<dbReference type="InterPro" id="IPR024079">
    <property type="entry name" value="MetalloPept_cat_dom_sf"/>
</dbReference>
<dbReference type="Proteomes" id="UP001529510">
    <property type="component" value="Unassembled WGS sequence"/>
</dbReference>
<dbReference type="Pfam" id="PF01400">
    <property type="entry name" value="Astacin"/>
    <property type="match status" value="1"/>
</dbReference>
<evidence type="ECO:0000256" key="2">
    <source>
        <dbReference type="SAM" id="MobiDB-lite"/>
    </source>
</evidence>
<dbReference type="InterPro" id="IPR001506">
    <property type="entry name" value="Peptidase_M12A"/>
</dbReference>
<protein>
    <recommendedName>
        <fullName evidence="3">Peptidase M12A domain-containing protein</fullName>
    </recommendedName>
</protein>
<feature type="domain" description="Peptidase M12A" evidence="3">
    <location>
        <begin position="33"/>
        <end position="96"/>
    </location>
</feature>
<comment type="caution">
    <text evidence="4">The sequence shown here is derived from an EMBL/GenBank/DDBJ whole genome shotgun (WGS) entry which is preliminary data.</text>
</comment>
<organism evidence="4 5">
    <name type="scientific">Cirrhinus mrigala</name>
    <name type="common">Mrigala</name>
    <dbReference type="NCBI Taxonomy" id="683832"/>
    <lineage>
        <taxon>Eukaryota</taxon>
        <taxon>Metazoa</taxon>
        <taxon>Chordata</taxon>
        <taxon>Craniata</taxon>
        <taxon>Vertebrata</taxon>
        <taxon>Euteleostomi</taxon>
        <taxon>Actinopterygii</taxon>
        <taxon>Neopterygii</taxon>
        <taxon>Teleostei</taxon>
        <taxon>Ostariophysi</taxon>
        <taxon>Cypriniformes</taxon>
        <taxon>Cyprinidae</taxon>
        <taxon>Labeoninae</taxon>
        <taxon>Labeonini</taxon>
        <taxon>Cirrhinus</taxon>
    </lineage>
</organism>
<evidence type="ECO:0000313" key="4">
    <source>
        <dbReference type="EMBL" id="KAL0203938.1"/>
    </source>
</evidence>
<gene>
    <name evidence="4" type="ORF">M9458_001956</name>
</gene>
<dbReference type="SUPFAM" id="SSF55486">
    <property type="entry name" value="Metalloproteases ('zincins'), catalytic domain"/>
    <property type="match status" value="1"/>
</dbReference>
<feature type="non-terminal residue" evidence="4">
    <location>
        <position position="96"/>
    </location>
</feature>
<comment type="caution">
    <text evidence="1">Lacks conserved residue(s) required for the propagation of feature annotation.</text>
</comment>
<feature type="compositionally biased region" description="Polar residues" evidence="2">
    <location>
        <begin position="1"/>
        <end position="22"/>
    </location>
</feature>
<evidence type="ECO:0000313" key="5">
    <source>
        <dbReference type="Proteomes" id="UP001529510"/>
    </source>
</evidence>
<evidence type="ECO:0000259" key="3">
    <source>
        <dbReference type="PROSITE" id="PS51864"/>
    </source>
</evidence>
<sequence length="96" mass="10540">SWPVNSSKDVSSSKAGGRSVNSGRGAKSRVPRAATSRAEKIWPGGVIPYVIGGNFTGSQRAMLKQAMRHWEKQTCVTFIEKTDEESYIVFTYRPCG</sequence>
<dbReference type="Gene3D" id="3.40.390.10">
    <property type="entry name" value="Collagenase (Catalytic Domain)"/>
    <property type="match status" value="1"/>
</dbReference>
<proteinExistence type="predicted"/>
<keyword evidence="5" id="KW-1185">Reference proteome</keyword>
<feature type="non-terminal residue" evidence="4">
    <location>
        <position position="1"/>
    </location>
</feature>
<dbReference type="PROSITE" id="PS51864">
    <property type="entry name" value="ASTACIN"/>
    <property type="match status" value="1"/>
</dbReference>
<dbReference type="PANTHER" id="PTHR10127:SF860">
    <property type="entry name" value="TOLLOID-LIKE PROTEIN 1"/>
    <property type="match status" value="1"/>
</dbReference>
<dbReference type="AlphaFoldDB" id="A0ABD0RZV3"/>
<reference evidence="4 5" key="1">
    <citation type="submission" date="2024-05" db="EMBL/GenBank/DDBJ databases">
        <title>Genome sequencing and assembly of Indian major carp, Cirrhinus mrigala (Hamilton, 1822).</title>
        <authorList>
            <person name="Mohindra V."/>
            <person name="Chowdhury L.M."/>
            <person name="Lal K."/>
            <person name="Jena J.K."/>
        </authorList>
    </citation>
    <scope>NUCLEOTIDE SEQUENCE [LARGE SCALE GENOMIC DNA]</scope>
    <source>
        <strain evidence="4">CM1030</strain>
        <tissue evidence="4">Blood</tissue>
    </source>
</reference>
<accession>A0ABD0RZV3</accession>